<sequence length="146" mass="14828">MMSPTITRTIRGAGLAVALAVAGAATPALAQGQAAGGAPAAFTTADLARLCGPAADDANAMALRPACYAALVSIGQVHSLYTSGRNAQRPIFCLPEQPPTLDVVSAAFVSWAAANQQYSTTRAAEGVLRFAAQTYPCPAAPAGRRR</sequence>
<dbReference type="RefSeq" id="WP_170054544.1">
    <property type="nucleotide sequence ID" value="NZ_JABBKX010000004.1"/>
</dbReference>
<keyword evidence="1" id="KW-0732">Signal</keyword>
<feature type="chain" id="PRO_5032905529" description="Rap1a immunity protein domain-containing protein" evidence="1">
    <location>
        <begin position="31"/>
        <end position="146"/>
    </location>
</feature>
<organism evidence="3 4">
    <name type="scientific">Neoroseomonas marina</name>
    <dbReference type="NCBI Taxonomy" id="1232220"/>
    <lineage>
        <taxon>Bacteria</taxon>
        <taxon>Pseudomonadati</taxon>
        <taxon>Pseudomonadota</taxon>
        <taxon>Alphaproteobacteria</taxon>
        <taxon>Acetobacterales</taxon>
        <taxon>Acetobacteraceae</taxon>
        <taxon>Neoroseomonas</taxon>
    </lineage>
</organism>
<dbReference type="InterPro" id="IPR041238">
    <property type="entry name" value="Rap1a"/>
</dbReference>
<keyword evidence="4" id="KW-1185">Reference proteome</keyword>
<gene>
    <name evidence="3" type="ORF">GWK16_13725</name>
</gene>
<dbReference type="Proteomes" id="UP000548582">
    <property type="component" value="Unassembled WGS sequence"/>
</dbReference>
<evidence type="ECO:0000313" key="3">
    <source>
        <dbReference type="EMBL" id="NMJ42308.1"/>
    </source>
</evidence>
<feature type="signal peptide" evidence="1">
    <location>
        <begin position="1"/>
        <end position="30"/>
    </location>
</feature>
<protein>
    <recommendedName>
        <fullName evidence="2">Rap1a immunity protein domain-containing protein</fullName>
    </recommendedName>
</protein>
<proteinExistence type="predicted"/>
<feature type="domain" description="Rap1a immunity protein" evidence="2">
    <location>
        <begin position="43"/>
        <end position="137"/>
    </location>
</feature>
<evidence type="ECO:0000256" key="1">
    <source>
        <dbReference type="SAM" id="SignalP"/>
    </source>
</evidence>
<evidence type="ECO:0000313" key="4">
    <source>
        <dbReference type="Proteomes" id="UP000548582"/>
    </source>
</evidence>
<dbReference type="EMBL" id="JABBKX010000004">
    <property type="protein sequence ID" value="NMJ42308.1"/>
    <property type="molecule type" value="Genomic_DNA"/>
</dbReference>
<comment type="caution">
    <text evidence="3">The sequence shown here is derived from an EMBL/GenBank/DDBJ whole genome shotgun (WGS) entry which is preliminary data.</text>
</comment>
<dbReference type="AlphaFoldDB" id="A0A848EG22"/>
<name>A0A848EG22_9PROT</name>
<evidence type="ECO:0000259" key="2">
    <source>
        <dbReference type="Pfam" id="PF18602"/>
    </source>
</evidence>
<dbReference type="Pfam" id="PF18602">
    <property type="entry name" value="Rap1a"/>
    <property type="match status" value="1"/>
</dbReference>
<accession>A0A848EG22</accession>
<reference evidence="3 4" key="1">
    <citation type="submission" date="2020-03" db="EMBL/GenBank/DDBJ databases">
        <authorList>
            <person name="Sun Q."/>
        </authorList>
    </citation>
    <scope>NUCLEOTIDE SEQUENCE [LARGE SCALE GENOMIC DNA]</scope>
    <source>
        <strain evidence="3 4">JC162</strain>
    </source>
</reference>